<dbReference type="InterPro" id="IPR038468">
    <property type="entry name" value="MmpS_C"/>
</dbReference>
<protein>
    <submittedName>
        <fullName evidence="8">Transport acessory protein MmpS</fullName>
    </submittedName>
</protein>
<evidence type="ECO:0000313" key="9">
    <source>
        <dbReference type="Proteomes" id="UP000315759"/>
    </source>
</evidence>
<accession>A0A544W462</accession>
<comment type="similarity">
    <text evidence="2">Belongs to the MmpS family.</text>
</comment>
<dbReference type="RefSeq" id="WP_142551595.1">
    <property type="nucleotide sequence ID" value="NZ_VIFX01000008.1"/>
</dbReference>
<evidence type="ECO:0000256" key="3">
    <source>
        <dbReference type="ARBA" id="ARBA00022475"/>
    </source>
</evidence>
<gene>
    <name evidence="8" type="ORF">D8S82_08105</name>
</gene>
<evidence type="ECO:0000313" key="8">
    <source>
        <dbReference type="EMBL" id="TQR87023.1"/>
    </source>
</evidence>
<reference evidence="8 9" key="1">
    <citation type="submission" date="2018-10" db="EMBL/GenBank/DDBJ databases">
        <title>Draft genome of Mycobacterium hodleri strain B.</title>
        <authorList>
            <person name="Amande T.J."/>
            <person name="Mcgenity T.J."/>
        </authorList>
    </citation>
    <scope>NUCLEOTIDE SEQUENCE [LARGE SCALE GENOMIC DNA]</scope>
    <source>
        <strain evidence="8 9">B</strain>
    </source>
</reference>
<sequence>MKNNPIGRGVKTLWIPLVLVVVLAVSGLVVYRLHGQFASQDLNANAGSGIEIVQFNPKVMVYDVYGSPGDTALISYFDPDAKVHTITASLPWSVTLSTTLPTVSANLMARADGDQIGCRVTVNGIVREEQSANGIEAQTYCLVKSA</sequence>
<evidence type="ECO:0000256" key="5">
    <source>
        <dbReference type="ARBA" id="ARBA00022989"/>
    </source>
</evidence>
<dbReference type="EMBL" id="VIFX01000008">
    <property type="protein sequence ID" value="TQR87023.1"/>
    <property type="molecule type" value="Genomic_DNA"/>
</dbReference>
<comment type="caution">
    <text evidence="8">The sequence shown here is derived from an EMBL/GenBank/DDBJ whole genome shotgun (WGS) entry which is preliminary data.</text>
</comment>
<feature type="transmembrane region" description="Helical" evidence="7">
    <location>
        <begin position="12"/>
        <end position="33"/>
    </location>
</feature>
<evidence type="ECO:0000256" key="2">
    <source>
        <dbReference type="ARBA" id="ARBA00007531"/>
    </source>
</evidence>
<evidence type="ECO:0000256" key="1">
    <source>
        <dbReference type="ARBA" id="ARBA00004236"/>
    </source>
</evidence>
<dbReference type="Proteomes" id="UP000315759">
    <property type="component" value="Unassembled WGS sequence"/>
</dbReference>
<evidence type="ECO:0000256" key="6">
    <source>
        <dbReference type="ARBA" id="ARBA00023136"/>
    </source>
</evidence>
<organism evidence="8 9">
    <name type="scientific">Mycolicibacterium hodleri</name>
    <dbReference type="NCBI Taxonomy" id="49897"/>
    <lineage>
        <taxon>Bacteria</taxon>
        <taxon>Bacillati</taxon>
        <taxon>Actinomycetota</taxon>
        <taxon>Actinomycetes</taxon>
        <taxon>Mycobacteriales</taxon>
        <taxon>Mycobacteriaceae</taxon>
        <taxon>Mycolicibacterium</taxon>
    </lineage>
</organism>
<keyword evidence="6 7" id="KW-0472">Membrane</keyword>
<keyword evidence="4 7" id="KW-0812">Transmembrane</keyword>
<comment type="subcellular location">
    <subcellularLocation>
        <location evidence="1">Cell membrane</location>
    </subcellularLocation>
</comment>
<dbReference type="Pfam" id="PF05423">
    <property type="entry name" value="Mycobact_memb"/>
    <property type="match status" value="1"/>
</dbReference>
<dbReference type="GO" id="GO:0005886">
    <property type="term" value="C:plasma membrane"/>
    <property type="evidence" value="ECO:0007669"/>
    <property type="project" value="UniProtKB-SubCell"/>
</dbReference>
<evidence type="ECO:0000256" key="4">
    <source>
        <dbReference type="ARBA" id="ARBA00022692"/>
    </source>
</evidence>
<evidence type="ECO:0000256" key="7">
    <source>
        <dbReference type="SAM" id="Phobius"/>
    </source>
</evidence>
<dbReference type="Gene3D" id="2.60.40.2880">
    <property type="entry name" value="MmpS1-5, C-terminal soluble domain"/>
    <property type="match status" value="1"/>
</dbReference>
<keyword evidence="9" id="KW-1185">Reference proteome</keyword>
<name>A0A544W462_9MYCO</name>
<dbReference type="AlphaFoldDB" id="A0A544W462"/>
<keyword evidence="3" id="KW-1003">Cell membrane</keyword>
<keyword evidence="5 7" id="KW-1133">Transmembrane helix</keyword>
<dbReference type="InterPro" id="IPR008693">
    <property type="entry name" value="MmpS"/>
</dbReference>
<proteinExistence type="inferred from homology"/>